<organism evidence="2 3">
    <name type="scientific">Sporothrix epigloea</name>
    <dbReference type="NCBI Taxonomy" id="1892477"/>
    <lineage>
        <taxon>Eukaryota</taxon>
        <taxon>Fungi</taxon>
        <taxon>Dikarya</taxon>
        <taxon>Ascomycota</taxon>
        <taxon>Pezizomycotina</taxon>
        <taxon>Sordariomycetes</taxon>
        <taxon>Sordariomycetidae</taxon>
        <taxon>Ophiostomatales</taxon>
        <taxon>Ophiostomataceae</taxon>
        <taxon>Sporothrix</taxon>
    </lineage>
</organism>
<evidence type="ECO:0000313" key="3">
    <source>
        <dbReference type="Proteomes" id="UP001642502"/>
    </source>
</evidence>
<dbReference type="PANTHER" id="PTHR12197:SF273">
    <property type="entry name" value="MYND-TYPE ZINC FINGER PROTEIN SAMB"/>
    <property type="match status" value="1"/>
</dbReference>
<evidence type="ECO:0000313" key="2">
    <source>
        <dbReference type="EMBL" id="CAK7263834.1"/>
    </source>
</evidence>
<feature type="domain" description="SET" evidence="1">
    <location>
        <begin position="254"/>
        <end position="588"/>
    </location>
</feature>
<accession>A0ABP0D7J7</accession>
<dbReference type="EMBL" id="CAWUON010000004">
    <property type="protein sequence ID" value="CAK7263834.1"/>
    <property type="molecule type" value="Genomic_DNA"/>
</dbReference>
<dbReference type="PANTHER" id="PTHR12197">
    <property type="entry name" value="HISTONE-LYSINE N-METHYLTRANSFERASE SMYD"/>
    <property type="match status" value="1"/>
</dbReference>
<dbReference type="SUPFAM" id="SSF82199">
    <property type="entry name" value="SET domain"/>
    <property type="match status" value="1"/>
</dbReference>
<dbReference type="InterPro" id="IPR046341">
    <property type="entry name" value="SET_dom_sf"/>
</dbReference>
<dbReference type="Pfam" id="PF00856">
    <property type="entry name" value="SET"/>
    <property type="match status" value="1"/>
</dbReference>
<dbReference type="Proteomes" id="UP001642502">
    <property type="component" value="Unassembled WGS sequence"/>
</dbReference>
<comment type="caution">
    <text evidence="2">The sequence shown here is derived from an EMBL/GenBank/DDBJ whole genome shotgun (WGS) entry which is preliminary data.</text>
</comment>
<dbReference type="Gene3D" id="2.170.270.10">
    <property type="entry name" value="SET domain"/>
    <property type="match status" value="1"/>
</dbReference>
<reference evidence="2 3" key="1">
    <citation type="submission" date="2024-01" db="EMBL/GenBank/DDBJ databases">
        <authorList>
            <person name="Allen C."/>
            <person name="Tagirdzhanova G."/>
        </authorList>
    </citation>
    <scope>NUCLEOTIDE SEQUENCE [LARGE SCALE GENOMIC DNA]</scope>
    <source>
        <strain evidence="2 3">CBS 119000</strain>
    </source>
</reference>
<dbReference type="PROSITE" id="PS50280">
    <property type="entry name" value="SET"/>
    <property type="match status" value="1"/>
</dbReference>
<dbReference type="InterPro" id="IPR001214">
    <property type="entry name" value="SET_dom"/>
</dbReference>
<proteinExistence type="predicted"/>
<sequence>MADKAAGSHLPALLEQRQQLTDELVSKAYDMILWLRRAVVYTDMGYPDLAIGDAYRALRLTGQMRSSDEDFFEETYEGIRAYAYIVGAKGLSKGWSQDLPEVLRNVTPGKSSTGSKKKFRSVNRDFDAESAFGDDPLYSTCHGLAHMAKIRSCQIISLNLLLCGCLGSAYRECEYGLKECRNDRELLQIKALIDTAARHRLRQSGSPSGKYNPADLPDRGFARREVYPWNTYEPDRCSDASLAFLNEQLAEVAPKCEVRAVELPVLAARGLSEGPATSTTRRQLGIFAKEPIAAGEVVLREYSLLTASQRPSAEGCDACGSDLPDMKNAIDINNSRADCGISGQYRFTEYCGEECFKRAQDAYLGSAYSPMRIFEVGNFNDPRDADDALYLQLLTRVLTVAARRDKFYPPLYQKLHPLENKEVKYLWGDFVPTAINAQEAISLQSLSPFSPEVVAMAAAGAYPPAAWSLPFNLVDNIVGPLVRLEEMNTNIFDEEEGDVWVLNTLFAKLRGTASARKGRQDGPPVVAALHPLWSLANHDCDPNVTWEWGGRMVLRAKEERVQLAEDKATGRTRPGGIAAGEEILSHYCDVDLPVQLRRAWARGSLGGTCMCQRCQNEAVAE</sequence>
<name>A0ABP0D7J7_9PEZI</name>
<keyword evidence="3" id="KW-1185">Reference proteome</keyword>
<gene>
    <name evidence="2" type="ORF">SEPCBS119000_000701</name>
</gene>
<protein>
    <recommendedName>
        <fullName evidence="1">SET domain-containing protein</fullName>
    </recommendedName>
</protein>
<evidence type="ECO:0000259" key="1">
    <source>
        <dbReference type="PROSITE" id="PS50280"/>
    </source>
</evidence>
<dbReference type="InterPro" id="IPR050869">
    <property type="entry name" value="H3K4_H4K5_MeTrfase"/>
</dbReference>